<keyword evidence="2 10" id="KW-0813">Transport</keyword>
<dbReference type="PANTHER" id="PTHR10110:SF86">
    <property type="entry name" value="SODIUM_HYDROGEN EXCHANGER 7"/>
    <property type="match status" value="1"/>
</dbReference>
<protein>
    <submittedName>
        <fullName evidence="12">Sodium/proton antiporter (CPA1 family)</fullName>
    </submittedName>
</protein>
<keyword evidence="7 10" id="KW-0406">Ion transport</keyword>
<keyword evidence="4 10" id="KW-0812">Transmembrane</keyword>
<evidence type="ECO:0000256" key="8">
    <source>
        <dbReference type="ARBA" id="ARBA00023136"/>
    </source>
</evidence>
<evidence type="ECO:0000259" key="11">
    <source>
        <dbReference type="Pfam" id="PF00999"/>
    </source>
</evidence>
<dbReference type="AlphaFoldDB" id="A0A660LEJ9"/>
<keyword evidence="5 10" id="KW-1133">Transmembrane helix</keyword>
<evidence type="ECO:0000256" key="6">
    <source>
        <dbReference type="ARBA" id="ARBA00023053"/>
    </source>
</evidence>
<proteinExistence type="inferred from homology"/>
<keyword evidence="9 10" id="KW-0739">Sodium transport</keyword>
<comment type="caution">
    <text evidence="10">Lacks conserved residue(s) required for the propagation of feature annotation.</text>
</comment>
<keyword evidence="6 10" id="KW-0915">Sodium</keyword>
<evidence type="ECO:0000256" key="4">
    <source>
        <dbReference type="ARBA" id="ARBA00022692"/>
    </source>
</evidence>
<feature type="domain" description="Cation/H+ exchanger transmembrane" evidence="11">
    <location>
        <begin position="14"/>
        <end position="399"/>
    </location>
</feature>
<dbReference type="EMBL" id="RBIL01000001">
    <property type="protein sequence ID" value="RKQ92999.1"/>
    <property type="molecule type" value="Genomic_DNA"/>
</dbReference>
<dbReference type="InterPro" id="IPR018422">
    <property type="entry name" value="Cation/H_exchanger_CPA1"/>
</dbReference>
<evidence type="ECO:0000313" key="12">
    <source>
        <dbReference type="EMBL" id="RKQ92999.1"/>
    </source>
</evidence>
<name>A0A660LEJ9_9ACTN</name>
<feature type="transmembrane region" description="Helical" evidence="10">
    <location>
        <begin position="55"/>
        <end position="72"/>
    </location>
</feature>
<dbReference type="GO" id="GO:0015385">
    <property type="term" value="F:sodium:proton antiporter activity"/>
    <property type="evidence" value="ECO:0007669"/>
    <property type="project" value="InterPro"/>
</dbReference>
<feature type="transmembrane region" description="Helical" evidence="10">
    <location>
        <begin position="378"/>
        <end position="399"/>
    </location>
</feature>
<dbReference type="RefSeq" id="WP_121250766.1">
    <property type="nucleotide sequence ID" value="NZ_RBIL01000001.1"/>
</dbReference>
<dbReference type="GO" id="GO:0051453">
    <property type="term" value="P:regulation of intracellular pH"/>
    <property type="evidence" value="ECO:0007669"/>
    <property type="project" value="TreeGrafter"/>
</dbReference>
<dbReference type="InterPro" id="IPR006153">
    <property type="entry name" value="Cation/H_exchanger_TM"/>
</dbReference>
<gene>
    <name evidence="12" type="ORF">C8N24_2856</name>
</gene>
<evidence type="ECO:0000256" key="2">
    <source>
        <dbReference type="ARBA" id="ARBA00022448"/>
    </source>
</evidence>
<evidence type="ECO:0000256" key="10">
    <source>
        <dbReference type="RuleBase" id="RU366002"/>
    </source>
</evidence>
<keyword evidence="13" id="KW-1185">Reference proteome</keyword>
<feature type="transmembrane region" description="Helical" evidence="10">
    <location>
        <begin position="212"/>
        <end position="228"/>
    </location>
</feature>
<comment type="caution">
    <text evidence="12">The sequence shown here is derived from an EMBL/GenBank/DDBJ whole genome shotgun (WGS) entry which is preliminary data.</text>
</comment>
<dbReference type="NCBIfam" id="TIGR00831">
    <property type="entry name" value="a_cpa1"/>
    <property type="match status" value="1"/>
</dbReference>
<feature type="transmembrane region" description="Helical" evidence="10">
    <location>
        <begin position="348"/>
        <end position="366"/>
    </location>
</feature>
<feature type="transmembrane region" description="Helical" evidence="10">
    <location>
        <begin position="183"/>
        <end position="205"/>
    </location>
</feature>
<sequence length="522" mass="56550">MEHVELVLLFLLVAVAALTWLSSALDVPYPILLVLGGSVLGFVPGVPEVELNPDLVLLIVLPPLLFHAAYFASLRELRANARAISLNACALVLLTMSAVAVVTHAVVPGMPWVAAFAFGAIVSPTDPLAAVTIARRLGVPHRLIVLIEGESLINDGTALVAYRTALAAAVGGSFSLLDAAGDFVLNVVGGVVVGVIVAQVLLWVFRRIVGDDLLGVTVSLIAGFAAYVPAEELGVSGVIAAVTVGLLVGHRAAEHSTASSRLRSFAFWDVLVFLLNALLFVLVGLQLPSVLEDQDRSAATLIGLGALAGAVVIGVRLLWSHTIPYLIRALDRRPRQVAMRVAWRERMVLAWGGLRGAVSLAAALALPRDFPERDLIIWLTLCVILATLVLQGVTLPALIRTLGIREDESAALDELRARKAAARAALHRIDTLRKEDWTRPDSLDRLHAMYEFRYNRLAQRAGALEADENLDERSATYQRTVRDLLDTQRRELVRLRDDGQVSDEILHALTREIDLEDQRLEI</sequence>
<keyword evidence="10" id="KW-0050">Antiport</keyword>
<dbReference type="OrthoDB" id="57886at2"/>
<dbReference type="GO" id="GO:0098719">
    <property type="term" value="P:sodium ion import across plasma membrane"/>
    <property type="evidence" value="ECO:0007669"/>
    <property type="project" value="TreeGrafter"/>
</dbReference>
<feature type="transmembrane region" description="Helical" evidence="10">
    <location>
        <begin position="299"/>
        <end position="327"/>
    </location>
</feature>
<keyword evidence="3 10" id="KW-1003">Cell membrane</keyword>
<keyword evidence="8 10" id="KW-0472">Membrane</keyword>
<dbReference type="InterPro" id="IPR004705">
    <property type="entry name" value="Cation/H_exchanger_CPA1_bac"/>
</dbReference>
<dbReference type="PANTHER" id="PTHR10110">
    <property type="entry name" value="SODIUM/HYDROGEN EXCHANGER"/>
    <property type="match status" value="1"/>
</dbReference>
<evidence type="ECO:0000256" key="9">
    <source>
        <dbReference type="ARBA" id="ARBA00023201"/>
    </source>
</evidence>
<feature type="transmembrane region" description="Helical" evidence="10">
    <location>
        <begin position="234"/>
        <end position="253"/>
    </location>
</feature>
<evidence type="ECO:0000256" key="3">
    <source>
        <dbReference type="ARBA" id="ARBA00022475"/>
    </source>
</evidence>
<reference evidence="12 13" key="1">
    <citation type="submission" date="2018-10" db="EMBL/GenBank/DDBJ databases">
        <title>Genomic Encyclopedia of Archaeal and Bacterial Type Strains, Phase II (KMG-II): from individual species to whole genera.</title>
        <authorList>
            <person name="Goeker M."/>
        </authorList>
    </citation>
    <scope>NUCLEOTIDE SEQUENCE [LARGE SCALE GENOMIC DNA]</scope>
    <source>
        <strain evidence="12 13">DSM 14954</strain>
    </source>
</reference>
<dbReference type="Gene3D" id="6.10.140.1330">
    <property type="match status" value="1"/>
</dbReference>
<evidence type="ECO:0000256" key="1">
    <source>
        <dbReference type="ARBA" id="ARBA00004651"/>
    </source>
</evidence>
<dbReference type="Proteomes" id="UP000278962">
    <property type="component" value="Unassembled WGS sequence"/>
</dbReference>
<comment type="function">
    <text evidence="10">Na(+)/H(+) antiporter that extrudes sodium in exchange for external protons.</text>
</comment>
<organism evidence="12 13">
    <name type="scientific">Solirubrobacter pauli</name>
    <dbReference type="NCBI Taxonomy" id="166793"/>
    <lineage>
        <taxon>Bacteria</taxon>
        <taxon>Bacillati</taxon>
        <taxon>Actinomycetota</taxon>
        <taxon>Thermoleophilia</taxon>
        <taxon>Solirubrobacterales</taxon>
        <taxon>Solirubrobacteraceae</taxon>
        <taxon>Solirubrobacter</taxon>
    </lineage>
</organism>
<dbReference type="GO" id="GO:0005886">
    <property type="term" value="C:plasma membrane"/>
    <property type="evidence" value="ECO:0007669"/>
    <property type="project" value="UniProtKB-SubCell"/>
</dbReference>
<comment type="subcellular location">
    <subcellularLocation>
        <location evidence="1 10">Cell membrane</location>
        <topology evidence="1 10">Multi-pass membrane protein</topology>
    </subcellularLocation>
</comment>
<feature type="transmembrane region" description="Helical" evidence="10">
    <location>
        <begin position="265"/>
        <end position="287"/>
    </location>
</feature>
<dbReference type="Pfam" id="PF00999">
    <property type="entry name" value="Na_H_Exchanger"/>
    <property type="match status" value="1"/>
</dbReference>
<evidence type="ECO:0000313" key="13">
    <source>
        <dbReference type="Proteomes" id="UP000278962"/>
    </source>
</evidence>
<evidence type="ECO:0000256" key="5">
    <source>
        <dbReference type="ARBA" id="ARBA00022989"/>
    </source>
</evidence>
<feature type="transmembrane region" description="Helical" evidence="10">
    <location>
        <begin position="84"/>
        <end position="106"/>
    </location>
</feature>
<accession>A0A660LEJ9</accession>
<evidence type="ECO:0000256" key="7">
    <source>
        <dbReference type="ARBA" id="ARBA00023065"/>
    </source>
</evidence>
<comment type="similarity">
    <text evidence="10">Belongs to the monovalent cation:proton antiporter 1 (CPA1) transporter (TC 2.A.36) family.</text>
</comment>
<dbReference type="GO" id="GO:0015386">
    <property type="term" value="F:potassium:proton antiporter activity"/>
    <property type="evidence" value="ECO:0007669"/>
    <property type="project" value="TreeGrafter"/>
</dbReference>